<comment type="caution">
    <text evidence="2">The sequence shown here is derived from an EMBL/GenBank/DDBJ whole genome shotgun (WGS) entry which is preliminary data.</text>
</comment>
<dbReference type="PANTHER" id="PTHR43649:SF11">
    <property type="entry name" value="ABC TRANSPORTER SUBSTRATE-BINDING PROTEIN YESO-RELATED"/>
    <property type="match status" value="1"/>
</dbReference>
<feature type="signal peptide" evidence="1">
    <location>
        <begin position="1"/>
        <end position="21"/>
    </location>
</feature>
<dbReference type="RefSeq" id="WP_169276042.1">
    <property type="nucleotide sequence ID" value="NZ_JAAIIH010000013.1"/>
</dbReference>
<proteinExistence type="predicted"/>
<dbReference type="InterPro" id="IPR006059">
    <property type="entry name" value="SBP"/>
</dbReference>
<dbReference type="Gene3D" id="3.40.190.10">
    <property type="entry name" value="Periplasmic binding protein-like II"/>
    <property type="match status" value="2"/>
</dbReference>
<protein>
    <submittedName>
        <fullName evidence="2">ABC transporter, extracellular substrate binding protein</fullName>
    </submittedName>
</protein>
<dbReference type="SUPFAM" id="SSF53850">
    <property type="entry name" value="Periplasmic binding protein-like II"/>
    <property type="match status" value="1"/>
</dbReference>
<keyword evidence="3" id="KW-1185">Reference proteome</keyword>
<dbReference type="PROSITE" id="PS51257">
    <property type="entry name" value="PROKAR_LIPOPROTEIN"/>
    <property type="match status" value="1"/>
</dbReference>
<accession>A0A7Y0F2S4</accession>
<dbReference type="Pfam" id="PF13416">
    <property type="entry name" value="SBP_bac_8"/>
    <property type="match status" value="1"/>
</dbReference>
<feature type="chain" id="PRO_5038800709" evidence="1">
    <location>
        <begin position="22"/>
        <end position="436"/>
    </location>
</feature>
<dbReference type="AlphaFoldDB" id="A0A7Y0F2S4"/>
<dbReference type="Proteomes" id="UP000588277">
    <property type="component" value="Unassembled WGS sequence"/>
</dbReference>
<keyword evidence="1" id="KW-0732">Signal</keyword>
<sequence length="436" mass="47477">MKAMQKALALVAAGATVMSMAACGGSNDSSAASNKLTISWWGNQQRNDRTKQVNDMFSAANDGVSVDGQFSEFSDYWQKLSTNAAGKSLPDVMQMDMGYIQQYVDNGLLYDLSDFVKNGTIDLSDVDPNVAAAGQFDGKTYAVVNATNAPALIYDKTLLDGAGITVPDTMTVDDFISISKQVYEKTGVKTNIRYYEASEYMEYLLRADGKTLLEKGKLGVDSASDLEPYFQMYEQGIKEGWHLAPEVFADLKISSVEQDPLVYGTAADRMSWCTFKYSSQFGAYQKAATNGHELAMAAWPSDDVKKSNYVKPSQYWVISKTSKNPELAAKWINFYTNDVDANKILLTDRGLPISTKVLSAIKSDLSDADLAGLDFMENVVTPNSSTINPPSPAGSSEINSKVLPQIEESLCYGKIDAAAAAQQFFDEANDALAKAK</sequence>
<name>A0A7Y0F2S4_9BIFI</name>
<evidence type="ECO:0000313" key="3">
    <source>
        <dbReference type="Proteomes" id="UP000588277"/>
    </source>
</evidence>
<evidence type="ECO:0000313" key="2">
    <source>
        <dbReference type="EMBL" id="NMN00957.1"/>
    </source>
</evidence>
<reference evidence="2 3" key="1">
    <citation type="submission" date="2020-02" db="EMBL/GenBank/DDBJ databases">
        <title>Characterization of phylogenetic diversity of novel bifidobacterial species isolated in Czech ZOOs.</title>
        <authorList>
            <person name="Lugli G.A."/>
            <person name="Vera N.B."/>
            <person name="Ventura M."/>
        </authorList>
    </citation>
    <scope>NUCLEOTIDE SEQUENCE [LARGE SCALE GENOMIC DNA]</scope>
    <source>
        <strain evidence="2 3">DSM 109958</strain>
    </source>
</reference>
<dbReference type="PANTHER" id="PTHR43649">
    <property type="entry name" value="ARABINOSE-BINDING PROTEIN-RELATED"/>
    <property type="match status" value="1"/>
</dbReference>
<organism evidence="2 3">
    <name type="scientific">Bifidobacterium moraviense</name>
    <dbReference type="NCBI Taxonomy" id="2675323"/>
    <lineage>
        <taxon>Bacteria</taxon>
        <taxon>Bacillati</taxon>
        <taxon>Actinomycetota</taxon>
        <taxon>Actinomycetes</taxon>
        <taxon>Bifidobacteriales</taxon>
        <taxon>Bifidobacteriaceae</taxon>
        <taxon>Bifidobacterium</taxon>
    </lineage>
</organism>
<evidence type="ECO:0000256" key="1">
    <source>
        <dbReference type="SAM" id="SignalP"/>
    </source>
</evidence>
<gene>
    <name evidence="2" type="ORF">G1C96_1539</name>
</gene>
<dbReference type="EMBL" id="JAAIIH010000013">
    <property type="protein sequence ID" value="NMN00957.1"/>
    <property type="molecule type" value="Genomic_DNA"/>
</dbReference>
<dbReference type="InterPro" id="IPR050490">
    <property type="entry name" value="Bact_solute-bd_prot1"/>
</dbReference>